<dbReference type="Proteomes" id="UP000603865">
    <property type="component" value="Unassembled WGS sequence"/>
</dbReference>
<comment type="caution">
    <text evidence="1">The sequence shown here is derived from an EMBL/GenBank/DDBJ whole genome shotgun (WGS) entry which is preliminary data.</text>
</comment>
<reference evidence="1" key="2">
    <citation type="submission" date="2020-09" db="EMBL/GenBank/DDBJ databases">
        <authorList>
            <person name="Sun Q."/>
            <person name="Ohkuma M."/>
        </authorList>
    </citation>
    <scope>NUCLEOTIDE SEQUENCE</scope>
    <source>
        <strain evidence="1">JCM 31311</strain>
    </source>
</reference>
<evidence type="ECO:0000313" key="1">
    <source>
        <dbReference type="EMBL" id="GGQ97764.1"/>
    </source>
</evidence>
<gene>
    <name evidence="1" type="ORF">GCM10008957_07830</name>
</gene>
<sequence>MLRGMANQDFVGLVNMLEATADAALGELTAASALLRQGGLASDPERARQTAQRSLRLLTMLAEKTRGNLDMVEADLLTGAISHLRSQLEN</sequence>
<dbReference type="Pfam" id="PF08899">
    <property type="entry name" value="DUF1844"/>
    <property type="match status" value="1"/>
</dbReference>
<dbReference type="InterPro" id="IPR014995">
    <property type="entry name" value="DUF1844"/>
</dbReference>
<dbReference type="AlphaFoldDB" id="A0A918BZ68"/>
<organism evidence="1 2">
    <name type="scientific">Deinococcus ruber</name>
    <dbReference type="NCBI Taxonomy" id="1848197"/>
    <lineage>
        <taxon>Bacteria</taxon>
        <taxon>Thermotogati</taxon>
        <taxon>Deinococcota</taxon>
        <taxon>Deinococci</taxon>
        <taxon>Deinococcales</taxon>
        <taxon>Deinococcaceae</taxon>
        <taxon>Deinococcus</taxon>
    </lineage>
</organism>
<keyword evidence="2" id="KW-1185">Reference proteome</keyword>
<dbReference type="EMBL" id="BMQL01000002">
    <property type="protein sequence ID" value="GGQ97764.1"/>
    <property type="molecule type" value="Genomic_DNA"/>
</dbReference>
<proteinExistence type="predicted"/>
<evidence type="ECO:0008006" key="3">
    <source>
        <dbReference type="Google" id="ProtNLM"/>
    </source>
</evidence>
<name>A0A918BZ68_9DEIO</name>
<evidence type="ECO:0000313" key="2">
    <source>
        <dbReference type="Proteomes" id="UP000603865"/>
    </source>
</evidence>
<reference evidence="1" key="1">
    <citation type="journal article" date="2014" name="Int. J. Syst. Evol. Microbiol.">
        <title>Complete genome sequence of Corynebacterium casei LMG S-19264T (=DSM 44701T), isolated from a smear-ripened cheese.</title>
        <authorList>
            <consortium name="US DOE Joint Genome Institute (JGI-PGF)"/>
            <person name="Walter F."/>
            <person name="Albersmeier A."/>
            <person name="Kalinowski J."/>
            <person name="Ruckert C."/>
        </authorList>
    </citation>
    <scope>NUCLEOTIDE SEQUENCE</scope>
    <source>
        <strain evidence="1">JCM 31311</strain>
    </source>
</reference>
<protein>
    <recommendedName>
        <fullName evidence="3">DUF1844 domain-containing protein</fullName>
    </recommendedName>
</protein>
<accession>A0A918BZ68</accession>